<feature type="domain" description="Myo-inositol-1-phosphate synthase GAPDH-like" evidence="2">
    <location>
        <begin position="210"/>
        <end position="322"/>
    </location>
</feature>
<dbReference type="InterPro" id="IPR002587">
    <property type="entry name" value="Myo-inos-1-P_Synthase"/>
</dbReference>
<dbReference type="Pfam" id="PF07994">
    <property type="entry name" value="NAD_binding_5"/>
    <property type="match status" value="1"/>
</dbReference>
<dbReference type="GO" id="GO:0004512">
    <property type="term" value="F:inositol-3-phosphate synthase activity"/>
    <property type="evidence" value="ECO:0007669"/>
    <property type="project" value="UniProtKB-EC"/>
</dbReference>
<keyword evidence="3" id="KW-0413">Isomerase</keyword>
<evidence type="ECO:0000313" key="4">
    <source>
        <dbReference type="Proteomes" id="UP000525298"/>
    </source>
</evidence>
<comment type="similarity">
    <text evidence="1">Belongs to the myo-inositol 1-phosphate synthase family.</text>
</comment>
<dbReference type="RefSeq" id="WP_181550698.1">
    <property type="nucleotide sequence ID" value="NZ_JACDUS010000003.1"/>
</dbReference>
<dbReference type="Gene3D" id="3.30.360.10">
    <property type="entry name" value="Dihydrodipicolinate Reductase, domain 2"/>
    <property type="match status" value="1"/>
</dbReference>
<dbReference type="SUPFAM" id="SSF51735">
    <property type="entry name" value="NAD(P)-binding Rossmann-fold domains"/>
    <property type="match status" value="1"/>
</dbReference>
<organism evidence="3 4">
    <name type="scientific">Desulfosalsimonas propionicica</name>
    <dbReference type="NCBI Taxonomy" id="332175"/>
    <lineage>
        <taxon>Bacteria</taxon>
        <taxon>Pseudomonadati</taxon>
        <taxon>Thermodesulfobacteriota</taxon>
        <taxon>Desulfobacteria</taxon>
        <taxon>Desulfobacterales</taxon>
        <taxon>Desulfosalsimonadaceae</taxon>
        <taxon>Desulfosalsimonas</taxon>
    </lineage>
</organism>
<proteinExistence type="inferred from homology"/>
<evidence type="ECO:0000259" key="2">
    <source>
        <dbReference type="Pfam" id="PF01658"/>
    </source>
</evidence>
<dbReference type="Proteomes" id="UP000525298">
    <property type="component" value="Unassembled WGS sequence"/>
</dbReference>
<dbReference type="InterPro" id="IPR036291">
    <property type="entry name" value="NAD(P)-bd_dom_sf"/>
</dbReference>
<dbReference type="PANTHER" id="PTHR11510">
    <property type="entry name" value="MYO-INOSITOL-1 PHOSPHATE SYNTHASE"/>
    <property type="match status" value="1"/>
</dbReference>
<dbReference type="EC" id="5.5.1.4" evidence="3"/>
<evidence type="ECO:0000256" key="1">
    <source>
        <dbReference type="ARBA" id="ARBA00010813"/>
    </source>
</evidence>
<dbReference type="Pfam" id="PF01658">
    <property type="entry name" value="Inos-1-P_synth"/>
    <property type="match status" value="1"/>
</dbReference>
<protein>
    <submittedName>
        <fullName evidence="3">Myo-inositol-1-phosphate synthase</fullName>
        <ecNumber evidence="3">5.5.1.4</ecNumber>
    </submittedName>
</protein>
<dbReference type="AlphaFoldDB" id="A0A7W0C8C0"/>
<keyword evidence="4" id="KW-1185">Reference proteome</keyword>
<gene>
    <name evidence="3" type="ORF">HNR65_001359</name>
</gene>
<reference evidence="3 4" key="1">
    <citation type="submission" date="2020-07" db="EMBL/GenBank/DDBJ databases">
        <title>Genomic Encyclopedia of Type Strains, Phase IV (KMG-IV): sequencing the most valuable type-strain genomes for metagenomic binning, comparative biology and taxonomic classification.</title>
        <authorList>
            <person name="Goeker M."/>
        </authorList>
    </citation>
    <scope>NUCLEOTIDE SEQUENCE [LARGE SCALE GENOMIC DNA]</scope>
    <source>
        <strain evidence="3 4">DSM 17721</strain>
    </source>
</reference>
<evidence type="ECO:0000313" key="3">
    <source>
        <dbReference type="EMBL" id="MBA2881033.1"/>
    </source>
</evidence>
<sequence>MTNTEKSKKGVLLLAAGIKGAIGSTVAASAAIMQNQPENVLPYLTTGEKFPFLGKAGQMTVAGWDTDPVSFDRALDCCGVLEKSLWEPCIPELNKIDVRPAPDAGMGVKEQVAQVKADMAAFRNQQPGLVPVFANLLPAGVCHELHGFSTLEQLYQAAARVPADIVYAAAAVESGIAVVNFTPNDLEIPALVSAAEAAGVPLAGKDGKTGQTYFKVVLASSLLARRLHVNGWYSLNILGNADGENLMDPQYAACKLDNKTGVLEEVLGYAPGEKRHNRSAHKVHIDYYPPRGDAKEAWDVIDFEGIFGLPMSMRINLQGRDSILAAPMVMDLARWMAALTLAGRSGPVPELAFFFKKPVGPDGPVGFEKQMAALEKLEKEICP</sequence>
<comment type="caution">
    <text evidence="3">The sequence shown here is derived from an EMBL/GenBank/DDBJ whole genome shotgun (WGS) entry which is preliminary data.</text>
</comment>
<dbReference type="Gene3D" id="3.40.50.720">
    <property type="entry name" value="NAD(P)-binding Rossmann-like Domain"/>
    <property type="match status" value="1"/>
</dbReference>
<dbReference type="EMBL" id="JACDUS010000003">
    <property type="protein sequence ID" value="MBA2881033.1"/>
    <property type="molecule type" value="Genomic_DNA"/>
</dbReference>
<dbReference type="GO" id="GO:0006021">
    <property type="term" value="P:inositol biosynthetic process"/>
    <property type="evidence" value="ECO:0007669"/>
    <property type="project" value="InterPro"/>
</dbReference>
<dbReference type="SUPFAM" id="SSF55347">
    <property type="entry name" value="Glyceraldehyde-3-phosphate dehydrogenase-like, C-terminal domain"/>
    <property type="match status" value="1"/>
</dbReference>
<dbReference type="GO" id="GO:0008654">
    <property type="term" value="P:phospholipid biosynthetic process"/>
    <property type="evidence" value="ECO:0007669"/>
    <property type="project" value="InterPro"/>
</dbReference>
<name>A0A7W0C8C0_9BACT</name>
<accession>A0A7W0C8C0</accession>
<dbReference type="InterPro" id="IPR013021">
    <property type="entry name" value="Myo-inos-1-P_Synthase_GAPDH"/>
</dbReference>